<evidence type="ECO:0000256" key="1">
    <source>
        <dbReference type="ARBA" id="ARBA00005059"/>
    </source>
</evidence>
<evidence type="ECO:0000313" key="18">
    <source>
        <dbReference type="Proteomes" id="UP000256845"/>
    </source>
</evidence>
<dbReference type="Gene3D" id="3.40.50.720">
    <property type="entry name" value="NAD(P)-binding Rossmann-like Domain"/>
    <property type="match status" value="1"/>
</dbReference>
<dbReference type="InterPro" id="IPR000343">
    <property type="entry name" value="4pyrrol_synth_GluRdtase"/>
</dbReference>
<dbReference type="Proteomes" id="UP000256845">
    <property type="component" value="Unassembled WGS sequence"/>
</dbReference>
<evidence type="ECO:0000256" key="4">
    <source>
        <dbReference type="ARBA" id="ARBA00022857"/>
    </source>
</evidence>
<gene>
    <name evidence="8" type="primary">hemA</name>
    <name evidence="17" type="ORF">DFP90_10881</name>
</gene>
<reference evidence="17 18" key="1">
    <citation type="submission" date="2018-07" db="EMBL/GenBank/DDBJ databases">
        <title>Genomic Encyclopedia of Type Strains, Phase III (KMG-III): the genomes of soil and plant-associated and newly described type strains.</title>
        <authorList>
            <person name="Whitman W."/>
        </authorList>
    </citation>
    <scope>NUCLEOTIDE SEQUENCE [LARGE SCALE GENOMIC DNA]</scope>
    <source>
        <strain evidence="17 18">CECT 8488</strain>
    </source>
</reference>
<dbReference type="AlphaFoldDB" id="A0A3D9HF15"/>
<dbReference type="InterPro" id="IPR036291">
    <property type="entry name" value="NAD(P)-bd_dom_sf"/>
</dbReference>
<evidence type="ECO:0000256" key="11">
    <source>
        <dbReference type="PIRSR" id="PIRSR000445-3"/>
    </source>
</evidence>
<dbReference type="Gene3D" id="3.30.460.30">
    <property type="entry name" value="Glutamyl-tRNA reductase, N-terminal domain"/>
    <property type="match status" value="1"/>
</dbReference>
<comment type="similarity">
    <text evidence="2 8 13">Belongs to the glutamyl-tRNA reductase family.</text>
</comment>
<dbReference type="SUPFAM" id="SSF69075">
    <property type="entry name" value="Glutamyl tRNA-reductase dimerization domain"/>
    <property type="match status" value="1"/>
</dbReference>
<dbReference type="PANTHER" id="PTHR43013:SF1">
    <property type="entry name" value="GLUTAMYL-TRNA REDUCTASE"/>
    <property type="match status" value="1"/>
</dbReference>
<evidence type="ECO:0000256" key="3">
    <source>
        <dbReference type="ARBA" id="ARBA00012970"/>
    </source>
</evidence>
<evidence type="ECO:0000259" key="14">
    <source>
        <dbReference type="Pfam" id="PF00745"/>
    </source>
</evidence>
<dbReference type="InterPro" id="IPR015896">
    <property type="entry name" value="4pyrrol_synth_GluRdtase_dimer"/>
</dbReference>
<dbReference type="SUPFAM" id="SSF51735">
    <property type="entry name" value="NAD(P)-binding Rossmann-fold domains"/>
    <property type="match status" value="1"/>
</dbReference>
<evidence type="ECO:0000259" key="16">
    <source>
        <dbReference type="Pfam" id="PF05201"/>
    </source>
</evidence>
<feature type="binding site" evidence="8 10">
    <location>
        <position position="111"/>
    </location>
    <ligand>
        <name>substrate</name>
    </ligand>
</feature>
<evidence type="ECO:0000256" key="9">
    <source>
        <dbReference type="PIRSR" id="PIRSR000445-1"/>
    </source>
</evidence>
<dbReference type="GO" id="GO:0019353">
    <property type="term" value="P:protoporphyrinogen IX biosynthetic process from glutamate"/>
    <property type="evidence" value="ECO:0007669"/>
    <property type="project" value="TreeGrafter"/>
</dbReference>
<keyword evidence="4 8" id="KW-0521">NADP</keyword>
<evidence type="ECO:0000313" key="17">
    <source>
        <dbReference type="EMBL" id="RED48063.1"/>
    </source>
</evidence>
<feature type="binding site" evidence="8 10">
    <location>
        <position position="122"/>
    </location>
    <ligand>
        <name>substrate</name>
    </ligand>
</feature>
<dbReference type="SUPFAM" id="SSF69742">
    <property type="entry name" value="Glutamyl tRNA-reductase catalytic, N-terminal domain"/>
    <property type="match status" value="1"/>
</dbReference>
<dbReference type="GO" id="GO:0008883">
    <property type="term" value="F:glutamyl-tRNA reductase activity"/>
    <property type="evidence" value="ECO:0007669"/>
    <property type="project" value="UniProtKB-UniRule"/>
</dbReference>
<comment type="domain">
    <text evidence="8">Possesses an unusual extended V-shaped dimeric structure with each monomer consisting of three distinct domains arranged along a curved 'spinal' alpha-helix. The N-terminal catalytic domain specifically recognizes the glutamate moiety of the substrate. The second domain is the NADPH-binding domain, and the third C-terminal domain is responsible for dimerization.</text>
</comment>
<feature type="domain" description="Tetrapyrrole biosynthesis glutamyl-tRNA reductase dimerisation" evidence="14">
    <location>
        <begin position="321"/>
        <end position="416"/>
    </location>
</feature>
<accession>A0A3D9HF15</accession>
<comment type="pathway">
    <text evidence="1 8 13">Porphyrin-containing compound metabolism; protoporphyrin-IX biosynthesis; 5-aminolevulinate from L-glutamyl-tRNA(Glu): step 1/2.</text>
</comment>
<dbReference type="OrthoDB" id="110209at2"/>
<protein>
    <recommendedName>
        <fullName evidence="3 8">Glutamyl-tRNA reductase</fullName>
        <shortName evidence="8">GluTR</shortName>
        <ecNumber evidence="3 8">1.2.1.70</ecNumber>
    </recommendedName>
</protein>
<dbReference type="InterPro" id="IPR015895">
    <property type="entry name" value="4pyrrol_synth_GluRdtase_N"/>
</dbReference>
<dbReference type="PIRSF" id="PIRSF000445">
    <property type="entry name" value="4pyrrol_synth_GluRdtase"/>
    <property type="match status" value="1"/>
</dbReference>
<feature type="active site" description="Nucleophile" evidence="8 9">
    <location>
        <position position="52"/>
    </location>
</feature>
<evidence type="ECO:0000259" key="15">
    <source>
        <dbReference type="Pfam" id="PF01488"/>
    </source>
</evidence>
<keyword evidence="6 8" id="KW-0627">Porphyrin biosynthesis</keyword>
<comment type="catalytic activity">
    <reaction evidence="7 8 13">
        <text>(S)-4-amino-5-oxopentanoate + tRNA(Glu) + NADP(+) = L-glutamyl-tRNA(Glu) + NADPH + H(+)</text>
        <dbReference type="Rhea" id="RHEA:12344"/>
        <dbReference type="Rhea" id="RHEA-COMP:9663"/>
        <dbReference type="Rhea" id="RHEA-COMP:9680"/>
        <dbReference type="ChEBI" id="CHEBI:15378"/>
        <dbReference type="ChEBI" id="CHEBI:57501"/>
        <dbReference type="ChEBI" id="CHEBI:57783"/>
        <dbReference type="ChEBI" id="CHEBI:58349"/>
        <dbReference type="ChEBI" id="CHEBI:78442"/>
        <dbReference type="ChEBI" id="CHEBI:78520"/>
        <dbReference type="EC" id="1.2.1.70"/>
    </reaction>
</comment>
<evidence type="ECO:0000256" key="12">
    <source>
        <dbReference type="PIRSR" id="PIRSR000445-4"/>
    </source>
</evidence>
<evidence type="ECO:0000256" key="2">
    <source>
        <dbReference type="ARBA" id="ARBA00005916"/>
    </source>
</evidence>
<organism evidence="17 18">
    <name type="scientific">Aestuariispira insulae</name>
    <dbReference type="NCBI Taxonomy" id="1461337"/>
    <lineage>
        <taxon>Bacteria</taxon>
        <taxon>Pseudomonadati</taxon>
        <taxon>Pseudomonadota</taxon>
        <taxon>Alphaproteobacteria</taxon>
        <taxon>Rhodospirillales</taxon>
        <taxon>Kiloniellaceae</taxon>
        <taxon>Aestuariispira</taxon>
    </lineage>
</organism>
<feature type="domain" description="Glutamyl-tRNA reductase N-terminal" evidence="16">
    <location>
        <begin position="9"/>
        <end position="158"/>
    </location>
</feature>
<dbReference type="Pfam" id="PF00745">
    <property type="entry name" value="GlutR_dimer"/>
    <property type="match status" value="1"/>
</dbReference>
<sequence length="439" mass="47995">MSGIRPVIVGASYRTVPSGTRDKLYLDRAARQSLQEKLRRDGIDQALILSTCDRVEVLICSPDGEPHCQQVQRHLAAHAGLSFGKISDLLYRLYDDEAVSHLFTVICALDSHMIGEAQIFGQVKEAITESQEADMIGTELADLSNSAVALAKRVRSQTRIGEGAISVASAAVRLARDLHGNLADCRALLIGLGETGLLLREQMQLAGLTGWMMAGSARRTERMAAKIGAHFTPTEQLPAALEQADLVVTAAGNGRYLIDVEMAETIIRARRRKPVLFLDCGIPADIDPGLDALDDVFLYGLSDIEQLAEKGQLDRQEAAEEARQMVREAVGDYRRIQAEKDGIPMLVTLRRHFELIRANLLADHPNASAEEATRLLVNRLLHQPSEALRALAGQGDAADLRDTITVNRVLEQLFDLAAQADNQDKNQAIDKMAPSGEKE</sequence>
<comment type="subunit">
    <text evidence="8">Homodimer.</text>
</comment>
<evidence type="ECO:0000256" key="10">
    <source>
        <dbReference type="PIRSR" id="PIRSR000445-2"/>
    </source>
</evidence>
<feature type="binding site" evidence="8 10">
    <location>
        <begin position="116"/>
        <end position="118"/>
    </location>
    <ligand>
        <name>substrate</name>
    </ligand>
</feature>
<dbReference type="NCBIfam" id="TIGR01035">
    <property type="entry name" value="hemA"/>
    <property type="match status" value="1"/>
</dbReference>
<dbReference type="HAMAP" id="MF_00087">
    <property type="entry name" value="Glu_tRNA_reductase"/>
    <property type="match status" value="1"/>
</dbReference>
<feature type="site" description="Important for activity" evidence="8 12">
    <location>
        <position position="101"/>
    </location>
</feature>
<dbReference type="EMBL" id="QRDW01000008">
    <property type="protein sequence ID" value="RED48063.1"/>
    <property type="molecule type" value="Genomic_DNA"/>
</dbReference>
<dbReference type="GO" id="GO:0050661">
    <property type="term" value="F:NADP binding"/>
    <property type="evidence" value="ECO:0007669"/>
    <property type="project" value="InterPro"/>
</dbReference>
<dbReference type="InterPro" id="IPR036343">
    <property type="entry name" value="GluRdtase_N_sf"/>
</dbReference>
<comment type="miscellaneous">
    <text evidence="8">During catalysis, the active site Cys acts as a nucleophile attacking the alpha-carbonyl group of tRNA-bound glutamate with the formation of a thioester intermediate between enzyme and glutamate, and the concomitant release of tRNA(Glu). The thioester intermediate is finally reduced by direct hydride transfer from NADPH, to form the product GSA.</text>
</comment>
<keyword evidence="5 8" id="KW-0560">Oxidoreductase</keyword>
<feature type="binding site" evidence="8 10">
    <location>
        <begin position="51"/>
        <end position="54"/>
    </location>
    <ligand>
        <name>substrate</name>
    </ligand>
</feature>
<keyword evidence="18" id="KW-1185">Reference proteome</keyword>
<dbReference type="PANTHER" id="PTHR43013">
    <property type="entry name" value="GLUTAMYL-TRNA REDUCTASE"/>
    <property type="match status" value="1"/>
</dbReference>
<name>A0A3D9HF15_9PROT</name>
<evidence type="ECO:0000256" key="8">
    <source>
        <dbReference type="HAMAP-Rule" id="MF_00087"/>
    </source>
</evidence>
<evidence type="ECO:0000256" key="5">
    <source>
        <dbReference type="ARBA" id="ARBA00023002"/>
    </source>
</evidence>
<evidence type="ECO:0000256" key="7">
    <source>
        <dbReference type="ARBA" id="ARBA00047464"/>
    </source>
</evidence>
<dbReference type="InterPro" id="IPR006151">
    <property type="entry name" value="Shikm_DH/Glu-tRNA_Rdtase"/>
</dbReference>
<comment type="caution">
    <text evidence="17">The sequence shown here is derived from an EMBL/GenBank/DDBJ whole genome shotgun (WGS) entry which is preliminary data.</text>
</comment>
<dbReference type="RefSeq" id="WP_115937693.1">
    <property type="nucleotide sequence ID" value="NZ_QRDW01000008.1"/>
</dbReference>
<comment type="function">
    <text evidence="8">Catalyzes the NADPH-dependent reduction of glutamyl-tRNA(Glu) to glutamate 1-semialdehyde (GSA).</text>
</comment>
<dbReference type="Pfam" id="PF05201">
    <property type="entry name" value="GlutR_N"/>
    <property type="match status" value="1"/>
</dbReference>
<dbReference type="UniPathway" id="UPA00251">
    <property type="reaction ID" value="UER00316"/>
</dbReference>
<dbReference type="InterPro" id="IPR036453">
    <property type="entry name" value="GluRdtase_dimer_dom_sf"/>
</dbReference>
<dbReference type="FunFam" id="3.30.460.30:FF:000001">
    <property type="entry name" value="Glutamyl-tRNA reductase"/>
    <property type="match status" value="1"/>
</dbReference>
<feature type="binding site" evidence="8 11">
    <location>
        <begin position="191"/>
        <end position="196"/>
    </location>
    <ligand>
        <name>NADP(+)</name>
        <dbReference type="ChEBI" id="CHEBI:58349"/>
    </ligand>
</feature>
<evidence type="ECO:0000256" key="6">
    <source>
        <dbReference type="ARBA" id="ARBA00023244"/>
    </source>
</evidence>
<proteinExistence type="inferred from homology"/>
<dbReference type="EC" id="1.2.1.70" evidence="3 8"/>
<feature type="domain" description="Quinate/shikimate 5-dehydrogenase/glutamyl-tRNA reductase" evidence="15">
    <location>
        <begin position="174"/>
        <end position="306"/>
    </location>
</feature>
<dbReference type="Pfam" id="PF01488">
    <property type="entry name" value="Shikimate_DH"/>
    <property type="match status" value="1"/>
</dbReference>
<evidence type="ECO:0000256" key="13">
    <source>
        <dbReference type="RuleBase" id="RU000584"/>
    </source>
</evidence>